<dbReference type="AlphaFoldDB" id="A0A392QKW5"/>
<name>A0A392QKW5_9FABA</name>
<protein>
    <submittedName>
        <fullName evidence="1">Zinc-metallopeptidase peroxisomal-like</fullName>
    </submittedName>
</protein>
<dbReference type="GO" id="GO:0046872">
    <property type="term" value="F:metal ion binding"/>
    <property type="evidence" value="ECO:0007669"/>
    <property type="project" value="InterPro"/>
</dbReference>
<evidence type="ECO:0000313" key="2">
    <source>
        <dbReference type="Proteomes" id="UP000265520"/>
    </source>
</evidence>
<dbReference type="EMBL" id="LXQA010142271">
    <property type="protein sequence ID" value="MCI24579.1"/>
    <property type="molecule type" value="Genomic_DNA"/>
</dbReference>
<sequence>MQDIVGLLFKYIKLLQESGVCKWIFEE</sequence>
<organism evidence="1 2">
    <name type="scientific">Trifolium medium</name>
    <dbReference type="NCBI Taxonomy" id="97028"/>
    <lineage>
        <taxon>Eukaryota</taxon>
        <taxon>Viridiplantae</taxon>
        <taxon>Streptophyta</taxon>
        <taxon>Embryophyta</taxon>
        <taxon>Tracheophyta</taxon>
        <taxon>Spermatophyta</taxon>
        <taxon>Magnoliopsida</taxon>
        <taxon>eudicotyledons</taxon>
        <taxon>Gunneridae</taxon>
        <taxon>Pentapetalae</taxon>
        <taxon>rosids</taxon>
        <taxon>fabids</taxon>
        <taxon>Fabales</taxon>
        <taxon>Fabaceae</taxon>
        <taxon>Papilionoideae</taxon>
        <taxon>50 kb inversion clade</taxon>
        <taxon>NPAAA clade</taxon>
        <taxon>Hologalegina</taxon>
        <taxon>IRL clade</taxon>
        <taxon>Trifolieae</taxon>
        <taxon>Trifolium</taxon>
    </lineage>
</organism>
<reference evidence="1 2" key="1">
    <citation type="journal article" date="2018" name="Front. Plant Sci.">
        <title>Red Clover (Trifolium pratense) and Zigzag Clover (T. medium) - A Picture of Genomic Similarities and Differences.</title>
        <authorList>
            <person name="Dluhosova J."/>
            <person name="Istvanek J."/>
            <person name="Nedelnik J."/>
            <person name="Repkova J."/>
        </authorList>
    </citation>
    <scope>NUCLEOTIDE SEQUENCE [LARGE SCALE GENOMIC DNA]</scope>
    <source>
        <strain evidence="2">cv. 10/8</strain>
        <tissue evidence="1">Leaf</tissue>
    </source>
</reference>
<dbReference type="InterPro" id="IPR011249">
    <property type="entry name" value="Metalloenz_LuxS/M16"/>
</dbReference>
<evidence type="ECO:0000313" key="1">
    <source>
        <dbReference type="EMBL" id="MCI24579.1"/>
    </source>
</evidence>
<accession>A0A392QKW5</accession>
<feature type="non-terminal residue" evidence="1">
    <location>
        <position position="27"/>
    </location>
</feature>
<dbReference type="Proteomes" id="UP000265520">
    <property type="component" value="Unassembled WGS sequence"/>
</dbReference>
<dbReference type="Gene3D" id="3.30.830.10">
    <property type="entry name" value="Metalloenzyme, LuxS/M16 peptidase-like"/>
    <property type="match status" value="1"/>
</dbReference>
<dbReference type="SUPFAM" id="SSF63411">
    <property type="entry name" value="LuxS/MPP-like metallohydrolase"/>
    <property type="match status" value="1"/>
</dbReference>
<keyword evidence="2" id="KW-1185">Reference proteome</keyword>
<comment type="caution">
    <text evidence="1">The sequence shown here is derived from an EMBL/GenBank/DDBJ whole genome shotgun (WGS) entry which is preliminary data.</text>
</comment>
<proteinExistence type="predicted"/>